<name>A0ABP4GAZ9_9ACTN</name>
<accession>A0ABP4GAZ9</accession>
<dbReference type="Proteomes" id="UP001500037">
    <property type="component" value="Unassembled WGS sequence"/>
</dbReference>
<keyword evidence="3" id="KW-1185">Reference proteome</keyword>
<dbReference type="RefSeq" id="WP_344438916.1">
    <property type="nucleotide sequence ID" value="NZ_BAAALF010000006.1"/>
</dbReference>
<proteinExistence type="predicted"/>
<keyword evidence="1" id="KW-0472">Membrane</keyword>
<reference evidence="3" key="1">
    <citation type="journal article" date="2019" name="Int. J. Syst. Evol. Microbiol.">
        <title>The Global Catalogue of Microorganisms (GCM) 10K type strain sequencing project: providing services to taxonomists for standard genome sequencing and annotation.</title>
        <authorList>
            <consortium name="The Broad Institute Genomics Platform"/>
            <consortium name="The Broad Institute Genome Sequencing Center for Infectious Disease"/>
            <person name="Wu L."/>
            <person name="Ma J."/>
        </authorList>
    </citation>
    <scope>NUCLEOTIDE SEQUENCE [LARGE SCALE GENOMIC DNA]</scope>
    <source>
        <strain evidence="3">JCM 13004</strain>
    </source>
</reference>
<feature type="transmembrane region" description="Helical" evidence="1">
    <location>
        <begin position="103"/>
        <end position="122"/>
    </location>
</feature>
<organism evidence="2 3">
    <name type="scientific">Kitasatospora nipponensis</name>
    <dbReference type="NCBI Taxonomy" id="258049"/>
    <lineage>
        <taxon>Bacteria</taxon>
        <taxon>Bacillati</taxon>
        <taxon>Actinomycetota</taxon>
        <taxon>Actinomycetes</taxon>
        <taxon>Kitasatosporales</taxon>
        <taxon>Streptomycetaceae</taxon>
        <taxon>Kitasatospora</taxon>
    </lineage>
</organism>
<dbReference type="EMBL" id="BAAALF010000006">
    <property type="protein sequence ID" value="GAA1219421.1"/>
    <property type="molecule type" value="Genomic_DNA"/>
</dbReference>
<evidence type="ECO:0000256" key="1">
    <source>
        <dbReference type="SAM" id="Phobius"/>
    </source>
</evidence>
<keyword evidence="1" id="KW-1133">Transmembrane helix</keyword>
<sequence>MRTDDPARSRPWTRAAAMLAVVLGLILMHGNPAAAAGGCHGTMSSPAVTAGTTMRQASEPVAAVRPRAPLLSLGSATWESSSAMDGTLCVSTSARGGPFLPPAGLLAALFVILLAAPVLRLVSAAAGVRRRGPPVGGRGVLLLVCVMRN</sequence>
<evidence type="ECO:0000313" key="2">
    <source>
        <dbReference type="EMBL" id="GAA1219421.1"/>
    </source>
</evidence>
<gene>
    <name evidence="2" type="ORF">GCM10009665_06880</name>
</gene>
<keyword evidence="1" id="KW-0812">Transmembrane</keyword>
<protein>
    <submittedName>
        <fullName evidence="2">Uncharacterized protein</fullName>
    </submittedName>
</protein>
<evidence type="ECO:0000313" key="3">
    <source>
        <dbReference type="Proteomes" id="UP001500037"/>
    </source>
</evidence>
<comment type="caution">
    <text evidence="2">The sequence shown here is derived from an EMBL/GenBank/DDBJ whole genome shotgun (WGS) entry which is preliminary data.</text>
</comment>